<accession>A0ABD1RWF9</accession>
<dbReference type="GO" id="GO:0051607">
    <property type="term" value="P:defense response to virus"/>
    <property type="evidence" value="ECO:0007669"/>
    <property type="project" value="UniProtKB-ARBA"/>
</dbReference>
<evidence type="ECO:0000259" key="11">
    <source>
        <dbReference type="Pfam" id="PF00931"/>
    </source>
</evidence>
<name>A0ABD1RWF9_9LAMI</name>
<dbReference type="Gene3D" id="1.10.8.430">
    <property type="entry name" value="Helical domain of apoptotic protease-activating factors"/>
    <property type="match status" value="1"/>
</dbReference>
<dbReference type="GO" id="GO:0005524">
    <property type="term" value="F:ATP binding"/>
    <property type="evidence" value="ECO:0007669"/>
    <property type="project" value="UniProtKB-KW"/>
</dbReference>
<keyword evidence="9" id="KW-0611">Plant defense</keyword>
<feature type="domain" description="NB-ARC" evidence="11">
    <location>
        <begin position="168"/>
        <end position="338"/>
    </location>
</feature>
<keyword evidence="8" id="KW-0547">Nucleotide-binding</keyword>
<dbReference type="Gene3D" id="1.20.5.4130">
    <property type="match status" value="1"/>
</dbReference>
<dbReference type="Pfam" id="PF23559">
    <property type="entry name" value="WHD_DRP"/>
    <property type="match status" value="1"/>
</dbReference>
<dbReference type="InterPro" id="IPR027417">
    <property type="entry name" value="P-loop_NTPase"/>
</dbReference>
<evidence type="ECO:0000313" key="13">
    <source>
        <dbReference type="EMBL" id="KAL2492737.1"/>
    </source>
</evidence>
<evidence type="ECO:0000259" key="12">
    <source>
        <dbReference type="Pfam" id="PF23559"/>
    </source>
</evidence>
<dbReference type="Pfam" id="PF00931">
    <property type="entry name" value="NB-ARC"/>
    <property type="match status" value="1"/>
</dbReference>
<evidence type="ECO:0000256" key="3">
    <source>
        <dbReference type="ARBA" id="ARBA00008894"/>
    </source>
</evidence>
<keyword evidence="7" id="KW-0677">Repeat</keyword>
<dbReference type="FunFam" id="1.10.8.430:FF:000003">
    <property type="entry name" value="Probable disease resistance protein At5g66910"/>
    <property type="match status" value="1"/>
</dbReference>
<dbReference type="InterPro" id="IPR058922">
    <property type="entry name" value="WHD_DRP"/>
</dbReference>
<dbReference type="Proteomes" id="UP001604336">
    <property type="component" value="Unassembled WGS sequence"/>
</dbReference>
<evidence type="ECO:0000256" key="9">
    <source>
        <dbReference type="ARBA" id="ARBA00022821"/>
    </source>
</evidence>
<dbReference type="InterPro" id="IPR036388">
    <property type="entry name" value="WH-like_DNA-bd_sf"/>
</dbReference>
<feature type="domain" description="Disease resistance protein winged helix" evidence="12">
    <location>
        <begin position="422"/>
        <end position="492"/>
    </location>
</feature>
<evidence type="ECO:0000256" key="10">
    <source>
        <dbReference type="ARBA" id="ARBA00022840"/>
    </source>
</evidence>
<dbReference type="Gene3D" id="1.10.10.10">
    <property type="entry name" value="Winged helix-like DNA-binding domain superfamily/Winged helix DNA-binding domain"/>
    <property type="match status" value="1"/>
</dbReference>
<dbReference type="AlphaFoldDB" id="A0ABD1RWF9"/>
<dbReference type="InterPro" id="IPR042197">
    <property type="entry name" value="Apaf_helical"/>
</dbReference>
<evidence type="ECO:0000256" key="7">
    <source>
        <dbReference type="ARBA" id="ARBA00022737"/>
    </source>
</evidence>
<dbReference type="InterPro" id="IPR044974">
    <property type="entry name" value="Disease_R_plants"/>
</dbReference>
<dbReference type="Gene3D" id="3.80.10.10">
    <property type="entry name" value="Ribonuclease Inhibitor"/>
    <property type="match status" value="1"/>
</dbReference>
<comment type="similarity">
    <text evidence="3">Belongs to the disease resistance NB-LRR family.</text>
</comment>
<gene>
    <name evidence="13" type="ORF">Adt_28365</name>
</gene>
<dbReference type="PANTHER" id="PTHR23155">
    <property type="entry name" value="DISEASE RESISTANCE PROTEIN RP"/>
    <property type="match status" value="1"/>
</dbReference>
<dbReference type="SUPFAM" id="SSF52540">
    <property type="entry name" value="P-loop containing nucleoside triphosphate hydrolases"/>
    <property type="match status" value="1"/>
</dbReference>
<dbReference type="GO" id="GO:0005737">
    <property type="term" value="C:cytoplasm"/>
    <property type="evidence" value="ECO:0007669"/>
    <property type="project" value="UniProtKB-SubCell"/>
</dbReference>
<evidence type="ECO:0000313" key="14">
    <source>
        <dbReference type="Proteomes" id="UP001604336"/>
    </source>
</evidence>
<dbReference type="FunFam" id="3.40.50.300:FF:001091">
    <property type="entry name" value="Probable disease resistance protein At1g61300"/>
    <property type="match status" value="1"/>
</dbReference>
<dbReference type="EMBL" id="JBFOLK010000008">
    <property type="protein sequence ID" value="KAL2492737.1"/>
    <property type="molecule type" value="Genomic_DNA"/>
</dbReference>
<dbReference type="PANTHER" id="PTHR23155:SF1152">
    <property type="entry name" value="AAA+ ATPASE DOMAIN-CONTAINING PROTEIN"/>
    <property type="match status" value="1"/>
</dbReference>
<sequence length="866" mass="100731">MAYAALLSLTHVLEQTLNFDYQYLILGEKQQIASILEKVSFLQYFLDNSSPKSIEAVECLESQIRDAAYKAEDIIESHMADRVHKESHILTKPFAWARRTLVWSGFTTFFHKLEEVIKEIDSIRKSLEKIEVESDSQDHHQQQRSTIHVGSLRIATGGKSTVVGFDDDLLEIKTRLTSGSSDLQTVALVGMGGSGKTTVAQKVYDDALIEYHFDIRAWVTLSQNYNVQEILLGLLDCTKKLINEIHNESIETLVELLYKTLKGRRYLIVIDDVWDTKFWDDARLKFVFPNDKKGSRIMLTTREEKVAFSANSYPPLHRMHFLDEKHSWKLFCEKVFGEDCCPPELEEIGMKIVQHCKGLPLAIVVIGGLLSKLPRTQHDWRNVVENINSVITSNDEYFSNILSLSYSNLPHRLKVCFLYIRVFPEDYIIHVSTLVKLWIAEGFIKQVKFKTLEDVAEEYLLDLIERSLVMISKKSSIGKIKACKIHDVLRDLLLSEAKKEMIYLPKDTSVFRPKFLSRSLRRSIFYFRHVFISSDIDWGLIRVFQCHFDSEALPSVKQGAVTLRYFTIPMDDHYVEWQKYLDSIYKFRNLQTLHLHYPLPLSRLSLPPKIWKMKQLRHVQVDISANLPDPPCTEIGRENSVIVLENLQTLSLINNFRCTVEVFKRIPNLKKLGIFYGNEPTDWRYYCLNNLVYLDKLEVLKCFFDWKSPSFLKNVTFPESLKELTLVRGYISWEDMTVVGSLPNLQALKLRRNAFDGQEWKPNEGEFLQLKFLLLENIKLKYWRADSIHFSKLERLSIKFCKDLEEIPSDFGEITTLQSIELYYCWDSLVTSAKQIQETQQSYGNDDFQVRVLPSYTGVFSRLPLK</sequence>
<keyword evidence="5" id="KW-0433">Leucine-rich repeat</keyword>
<evidence type="ECO:0000256" key="4">
    <source>
        <dbReference type="ARBA" id="ARBA00022490"/>
    </source>
</evidence>
<evidence type="ECO:0000256" key="1">
    <source>
        <dbReference type="ARBA" id="ARBA00002074"/>
    </source>
</evidence>
<evidence type="ECO:0000256" key="8">
    <source>
        <dbReference type="ARBA" id="ARBA00022741"/>
    </source>
</evidence>
<dbReference type="GO" id="GO:0009626">
    <property type="term" value="P:plant-type hypersensitive response"/>
    <property type="evidence" value="ECO:0007669"/>
    <property type="project" value="UniProtKB-KW"/>
</dbReference>
<comment type="function">
    <text evidence="1">Confers resistance to late blight (Phytophthora infestans) races carrying the avirulence gene Avr1. Resistance proteins guard the plant against pathogens that contain an appropriate avirulence protein via an indirect interaction with this avirulence protein. That triggers a defense system including the hypersensitive response, which restricts the pathogen growth.</text>
</comment>
<keyword evidence="10" id="KW-0067">ATP-binding</keyword>
<dbReference type="PRINTS" id="PR00364">
    <property type="entry name" value="DISEASERSIST"/>
</dbReference>
<proteinExistence type="inferred from homology"/>
<protein>
    <submittedName>
        <fullName evidence="13">Disease resistance RPP8-like protein 3</fullName>
    </submittedName>
</protein>
<keyword evidence="6" id="KW-0381">Hypersensitive response</keyword>
<keyword evidence="4" id="KW-0963">Cytoplasm</keyword>
<dbReference type="InterPro" id="IPR002182">
    <property type="entry name" value="NB-ARC"/>
</dbReference>
<dbReference type="FunFam" id="1.10.10.10:FF:000322">
    <property type="entry name" value="Probable disease resistance protein At1g63360"/>
    <property type="match status" value="1"/>
</dbReference>
<evidence type="ECO:0000256" key="2">
    <source>
        <dbReference type="ARBA" id="ARBA00004496"/>
    </source>
</evidence>
<dbReference type="SUPFAM" id="SSF52058">
    <property type="entry name" value="L domain-like"/>
    <property type="match status" value="1"/>
</dbReference>
<comment type="subcellular location">
    <subcellularLocation>
        <location evidence="2">Cytoplasm</location>
    </subcellularLocation>
</comment>
<organism evidence="13 14">
    <name type="scientific">Abeliophyllum distichum</name>
    <dbReference type="NCBI Taxonomy" id="126358"/>
    <lineage>
        <taxon>Eukaryota</taxon>
        <taxon>Viridiplantae</taxon>
        <taxon>Streptophyta</taxon>
        <taxon>Embryophyta</taxon>
        <taxon>Tracheophyta</taxon>
        <taxon>Spermatophyta</taxon>
        <taxon>Magnoliopsida</taxon>
        <taxon>eudicotyledons</taxon>
        <taxon>Gunneridae</taxon>
        <taxon>Pentapetalae</taxon>
        <taxon>asterids</taxon>
        <taxon>lamiids</taxon>
        <taxon>Lamiales</taxon>
        <taxon>Oleaceae</taxon>
        <taxon>Forsythieae</taxon>
        <taxon>Abeliophyllum</taxon>
    </lineage>
</organism>
<dbReference type="Gene3D" id="3.40.50.300">
    <property type="entry name" value="P-loop containing nucleotide triphosphate hydrolases"/>
    <property type="match status" value="1"/>
</dbReference>
<dbReference type="InterPro" id="IPR032675">
    <property type="entry name" value="LRR_dom_sf"/>
</dbReference>
<comment type="caution">
    <text evidence="13">The sequence shown here is derived from an EMBL/GenBank/DDBJ whole genome shotgun (WGS) entry which is preliminary data.</text>
</comment>
<reference evidence="14" key="1">
    <citation type="submission" date="2024-07" db="EMBL/GenBank/DDBJ databases">
        <title>Two chromosome-level genome assemblies of Korean endemic species Abeliophyllum distichum and Forsythia ovata (Oleaceae).</title>
        <authorList>
            <person name="Jang H."/>
        </authorList>
    </citation>
    <scope>NUCLEOTIDE SEQUENCE [LARGE SCALE GENOMIC DNA]</scope>
</reference>
<dbReference type="InterPro" id="IPR038005">
    <property type="entry name" value="RX-like_CC"/>
</dbReference>
<evidence type="ECO:0000256" key="5">
    <source>
        <dbReference type="ARBA" id="ARBA00022614"/>
    </source>
</evidence>
<dbReference type="CDD" id="cd14798">
    <property type="entry name" value="RX-CC_like"/>
    <property type="match status" value="1"/>
</dbReference>
<keyword evidence="14" id="KW-1185">Reference proteome</keyword>
<evidence type="ECO:0000256" key="6">
    <source>
        <dbReference type="ARBA" id="ARBA00022667"/>
    </source>
</evidence>